<evidence type="ECO:0000313" key="1">
    <source>
        <dbReference type="EMBL" id="KID55102.1"/>
    </source>
</evidence>
<reference evidence="1 2" key="1">
    <citation type="submission" date="2014-12" db="EMBL/GenBank/DDBJ databases">
        <title>Draft Genome Sequence of Pseudoalteromonas luteoviolacea HI1.</title>
        <authorList>
            <person name="Asahina A.Y."/>
            <person name="Hadfield M.G."/>
        </authorList>
    </citation>
    <scope>NUCLEOTIDE SEQUENCE [LARGE SCALE GENOMIC DNA]</scope>
    <source>
        <strain evidence="1 2">HI1</strain>
    </source>
</reference>
<dbReference type="OrthoDB" id="2051973at2"/>
<proteinExistence type="predicted"/>
<dbReference type="RefSeq" id="WP_039611992.1">
    <property type="nucleotide sequence ID" value="NZ_JAGJEL010000007.1"/>
</dbReference>
<accession>A0A0C1QJ23</accession>
<dbReference type="EMBL" id="JWIC01000010">
    <property type="protein sequence ID" value="KID55102.1"/>
    <property type="molecule type" value="Genomic_DNA"/>
</dbReference>
<sequence>MSEANRILGGFGPIVLAQDFDKEYINAFEHINKRDGVEIKPLAAQSQVVNGKNFAFYCFVSPVVAPNVPKVNRLELIVVNQQGEHFTQLSDRTFSEPVLVPPIGSFDSVALRENFTDAEKSAAEQIESLVGVNYMILAAQQQVVAGLNFAFYSVVIPVTPNAQAFFARIDAHRNFEGKLVDTELHHINP</sequence>
<evidence type="ECO:0000313" key="2">
    <source>
        <dbReference type="Proteomes" id="UP000031327"/>
    </source>
</evidence>
<protein>
    <submittedName>
        <fullName evidence="1">Uncharacterized protein</fullName>
    </submittedName>
</protein>
<name>A0A0C1QJ23_9GAMM</name>
<organism evidence="1 2">
    <name type="scientific">Pseudoalteromonas luteoviolacea</name>
    <dbReference type="NCBI Taxonomy" id="43657"/>
    <lineage>
        <taxon>Bacteria</taxon>
        <taxon>Pseudomonadati</taxon>
        <taxon>Pseudomonadota</taxon>
        <taxon>Gammaproteobacteria</taxon>
        <taxon>Alteromonadales</taxon>
        <taxon>Pseudoalteromonadaceae</taxon>
        <taxon>Pseudoalteromonas</taxon>
    </lineage>
</organism>
<dbReference type="AlphaFoldDB" id="A0A0C1QJ23"/>
<comment type="caution">
    <text evidence="1">The sequence shown here is derived from an EMBL/GenBank/DDBJ whole genome shotgun (WGS) entry which is preliminary data.</text>
</comment>
<dbReference type="Proteomes" id="UP000031327">
    <property type="component" value="Unassembled WGS sequence"/>
</dbReference>
<gene>
    <name evidence="1" type="ORF">JF50_25180</name>
</gene>